<evidence type="ECO:0000259" key="3">
    <source>
        <dbReference type="Pfam" id="PF06094"/>
    </source>
</evidence>
<dbReference type="GO" id="GO:0016740">
    <property type="term" value="F:transferase activity"/>
    <property type="evidence" value="ECO:0007669"/>
    <property type="project" value="UniProtKB-KW"/>
</dbReference>
<reference key="1">
    <citation type="submission" date="2010-11" db="EMBL/GenBank/DDBJ databases">
        <title>Complete sequence of Caldicellulosiruptor kronotskyensis 2002.</title>
        <authorList>
            <consortium name="US DOE Joint Genome Institute"/>
            <person name="Lucas S."/>
            <person name="Copeland A."/>
            <person name="Lapidus A."/>
            <person name="Cheng J.-F."/>
            <person name="Bruce D."/>
            <person name="Goodwin L."/>
            <person name="Pitluck S."/>
            <person name="Davenport K."/>
            <person name="Detter J.C."/>
            <person name="Han C."/>
            <person name="Tapia R."/>
            <person name="Land M."/>
            <person name="Hauser L."/>
            <person name="Jeffries C."/>
            <person name="Kyrpides N."/>
            <person name="Ivanova N."/>
            <person name="Mikhailova N."/>
            <person name="Blumer-Schuette S.E."/>
            <person name="Kelly R.M."/>
            <person name="Woyke T."/>
        </authorList>
    </citation>
    <scope>NUCLEOTIDE SEQUENCE</scope>
    <source>
        <strain>2002</strain>
    </source>
</reference>
<dbReference type="Gene3D" id="3.10.490.10">
    <property type="entry name" value="Gamma-glutamyl cyclotransferase-like"/>
    <property type="match status" value="1"/>
</dbReference>
<name>E4SE12_CALK2</name>
<dbReference type="PANTHER" id="PTHR31544:SF2">
    <property type="entry name" value="AIG2-LIKE PROTEIN D"/>
    <property type="match status" value="1"/>
</dbReference>
<reference evidence="4 5" key="2">
    <citation type="journal article" date="2011" name="J. Bacteriol.">
        <title>Complete genome sequences for the anaerobic, extremely thermophilic plant biomass-degrading bacteria Caldicellulosiruptor hydrothermalis, Caldicellulosiruptor kristjanssonii, Caldicellulosiruptor kronotskyensis, Caldicellulosiruptor owensenis, and Caldicellulosiruptor lactoaceticus.</title>
        <authorList>
            <person name="Blumer-Schuette S.E."/>
            <person name="Ozdemir I."/>
            <person name="Mistry D."/>
            <person name="Lucas S."/>
            <person name="Lapidus A."/>
            <person name="Cheng J.F."/>
            <person name="Goodwin L.A."/>
            <person name="Pitluck S."/>
            <person name="Land M.L."/>
            <person name="Hauser L.J."/>
            <person name="Woyke T."/>
            <person name="Mikhailova N."/>
            <person name="Pati A."/>
            <person name="Kyrpides N.C."/>
            <person name="Ivanova N."/>
            <person name="Detter J.C."/>
            <person name="Walston-Davenport K."/>
            <person name="Han S."/>
            <person name="Adams M.W."/>
            <person name="Kelly R.M."/>
        </authorList>
    </citation>
    <scope>NUCLEOTIDE SEQUENCE [LARGE SCALE GENOMIC DNA]</scope>
    <source>
        <strain evidence="5">DSM 18902 / VKM B-2412 / 2002</strain>
    </source>
</reference>
<accession>E4SE12</accession>
<dbReference type="InterPro" id="IPR045038">
    <property type="entry name" value="AIG2-like"/>
</dbReference>
<dbReference type="EMBL" id="CP002330">
    <property type="protein sequence ID" value="ADQ45299.1"/>
    <property type="molecule type" value="Genomic_DNA"/>
</dbReference>
<dbReference type="CDD" id="cd06661">
    <property type="entry name" value="GGCT_like"/>
    <property type="match status" value="1"/>
</dbReference>
<dbReference type="SUPFAM" id="SSF110857">
    <property type="entry name" value="Gamma-glutamyl cyclotransferase-like"/>
    <property type="match status" value="1"/>
</dbReference>
<keyword evidence="5" id="KW-1185">Reference proteome</keyword>
<dbReference type="OrthoDB" id="8538589at2"/>
<sequence length="118" mass="13840">MYLFVYGSLLSHNSHNYLLSGCKFIGNAILNGYALYKISWYPAIVPKNGCKVAGEVYKVDENTIEKIDDFEDEGEIYKRQEVNVVLNNSEIIKAWTYVYLREVDEKNYIPFENQPWRE</sequence>
<dbReference type="PANTHER" id="PTHR31544">
    <property type="entry name" value="AIG2-LIKE PROTEIN D"/>
    <property type="match status" value="1"/>
</dbReference>
<keyword evidence="1" id="KW-0808">Transferase</keyword>
<evidence type="ECO:0000313" key="4">
    <source>
        <dbReference type="EMBL" id="ADQ45299.1"/>
    </source>
</evidence>
<evidence type="ECO:0000256" key="2">
    <source>
        <dbReference type="ARBA" id="ARBA00030602"/>
    </source>
</evidence>
<protein>
    <recommendedName>
        <fullName evidence="2">Putative gamma-glutamylcyclotransferase</fullName>
    </recommendedName>
</protein>
<dbReference type="KEGG" id="ckn:Calkro_0399"/>
<dbReference type="InterPro" id="IPR009288">
    <property type="entry name" value="AIG2-like_dom"/>
</dbReference>
<organism evidence="4 5">
    <name type="scientific">Caldicellulosiruptor kronotskyensis (strain DSM 18902 / VKM B-2412 / 2002)</name>
    <dbReference type="NCBI Taxonomy" id="632348"/>
    <lineage>
        <taxon>Bacteria</taxon>
        <taxon>Bacillati</taxon>
        <taxon>Bacillota</taxon>
        <taxon>Bacillota incertae sedis</taxon>
        <taxon>Caldicellulosiruptorales</taxon>
        <taxon>Caldicellulosiruptoraceae</taxon>
        <taxon>Caldicellulosiruptor</taxon>
    </lineage>
</organism>
<evidence type="ECO:0000313" key="5">
    <source>
        <dbReference type="Proteomes" id="UP000006835"/>
    </source>
</evidence>
<dbReference type="RefSeq" id="WP_013429455.1">
    <property type="nucleotide sequence ID" value="NC_014720.1"/>
</dbReference>
<dbReference type="Proteomes" id="UP000006835">
    <property type="component" value="Chromosome"/>
</dbReference>
<dbReference type="PATRIC" id="fig|632348.3.peg.427"/>
<dbReference type="Pfam" id="PF06094">
    <property type="entry name" value="GGACT"/>
    <property type="match status" value="1"/>
</dbReference>
<dbReference type="InterPro" id="IPR013024">
    <property type="entry name" value="GGCT-like"/>
</dbReference>
<proteinExistence type="predicted"/>
<dbReference type="InterPro" id="IPR036568">
    <property type="entry name" value="GGCT-like_sf"/>
</dbReference>
<evidence type="ECO:0000256" key="1">
    <source>
        <dbReference type="ARBA" id="ARBA00022679"/>
    </source>
</evidence>
<dbReference type="HOGENOM" id="CLU_083466_5_0_9"/>
<dbReference type="AlphaFoldDB" id="E4SE12"/>
<feature type="domain" description="Gamma-glutamylcyclotransferase AIG2-like" evidence="3">
    <location>
        <begin position="3"/>
        <end position="117"/>
    </location>
</feature>
<gene>
    <name evidence="4" type="ordered locus">Calkro_0399</name>
</gene>